<sequence length="534" mass="55821">MSSHKEAPGISGDPAADNTDVYAFVSPDKPDTVTLIANFVPLEDPAGGPNFFEFGDDVLYEIHIDNDGDGIPNVTYQFKFHTVYKLPNTFLYNVGPIESLDSKNWNRRQFGSITRVADGKSEVLGSDLACPPCNIGPLSTPDFAALASAAIHNLPGGRTLYTGQRAEGFYVDVGAIFDLGNLRPFQNLHVGSQMPQAPGVNGLATKNVHSIILQVPKTDLTADGAAPTDATKQGSVIGVYASASRQRSKMYEADGTIVNSGPWVQVSRLANPLFNEVLIPIPKKDFFNSQKPAEDKQFASNVAAPELSHLLPVLYPEVFPNLAALNDSGKPRADLLAIFLTGLPAGVVPGFQNYTGPTQADLVRLNMAIPPTTDNPSNLGLIGMDPAGYPNGRRVFDDVVTIELRALAGTTYALVDKSYTPDKAAGAVTQGIASSNTDVTAGNTVHYLPTFPYLGTPHGGYHNPGVNTPAADLGDMPIPVGGVDTGGGGTAGVQDKGGLIAGGAALVGAAVAGTIAATRPRHPAPSEEPAGQTS</sequence>
<reference evidence="1" key="1">
    <citation type="submission" date="2024-05" db="EMBL/GenBank/DDBJ databases">
        <authorList>
            <person name="Cai S.Y."/>
            <person name="Jin L.M."/>
            <person name="Li H.R."/>
        </authorList>
    </citation>
    <scope>NUCLEOTIDE SEQUENCE</scope>
    <source>
        <strain evidence="1">A5-74</strain>
    </source>
</reference>
<proteinExistence type="predicted"/>
<organism evidence="1">
    <name type="scientific">Nakamurella sp. A5-74</name>
    <dbReference type="NCBI Taxonomy" id="3158264"/>
    <lineage>
        <taxon>Bacteria</taxon>
        <taxon>Bacillati</taxon>
        <taxon>Actinomycetota</taxon>
        <taxon>Actinomycetes</taxon>
        <taxon>Nakamurellales</taxon>
        <taxon>Nakamurellaceae</taxon>
        <taxon>Nakamurella</taxon>
    </lineage>
</organism>
<evidence type="ECO:0000313" key="1">
    <source>
        <dbReference type="EMBL" id="XCG64380.1"/>
    </source>
</evidence>
<dbReference type="RefSeq" id="WP_353649993.1">
    <property type="nucleotide sequence ID" value="NZ_CP159218.1"/>
</dbReference>
<dbReference type="InterPro" id="IPR025566">
    <property type="entry name" value="DUF4331"/>
</dbReference>
<dbReference type="Pfam" id="PF14224">
    <property type="entry name" value="DUF4331"/>
    <property type="match status" value="1"/>
</dbReference>
<dbReference type="AlphaFoldDB" id="A0AAU8DQW1"/>
<gene>
    <name evidence="1" type="ORF">ABLG96_03265</name>
</gene>
<name>A0AAU8DQW1_9ACTN</name>
<accession>A0AAU8DQW1</accession>
<protein>
    <submittedName>
        <fullName evidence="1">DUF4331 domain-containing protein</fullName>
    </submittedName>
</protein>
<dbReference type="EMBL" id="CP159218">
    <property type="protein sequence ID" value="XCG64380.1"/>
    <property type="molecule type" value="Genomic_DNA"/>
</dbReference>